<dbReference type="InterPro" id="IPR049492">
    <property type="entry name" value="BD-FAE-like_dom"/>
</dbReference>
<dbReference type="Proteomes" id="UP000263642">
    <property type="component" value="Unassembled WGS sequence"/>
</dbReference>
<evidence type="ECO:0000313" key="4">
    <source>
        <dbReference type="Proteomes" id="UP000263642"/>
    </source>
</evidence>
<dbReference type="Pfam" id="PF20434">
    <property type="entry name" value="BD-FAE"/>
    <property type="match status" value="1"/>
</dbReference>
<dbReference type="PANTHER" id="PTHR48081:SF13">
    <property type="entry name" value="ALPHA_BETA HYDROLASE"/>
    <property type="match status" value="1"/>
</dbReference>
<sequence>MTSHSFRTIIACLAFTICLGETGFAQKPRPNRPPQFRGNLVEHRDVEYANVDGSSLLLDLYLPRNVKNPPLVVWIHGGGWRGGNKGRGGKFVPLLTDAGYACASINYRLSGEAKFPAQINDCKAAIRWLRAHAKKYGYDATRIGVGGASAGGHLVALLGTSGGIRDLEGSVGKHLDQSSSVQAVCDMWGPTDFLQMDKHALPGSRLKHNDPRSPESLLVGGPILEHKDRVARANPITYIDKQDPPFLIIHGSKDPAVPVHQSIILEKALKKNKVPAQLHIVENAGHGGPEFNAPKINKMIVEFFDAQLKQSPKEPEKRQQKK</sequence>
<dbReference type="AlphaFoldDB" id="A0A3D3R284"/>
<comment type="caution">
    <text evidence="3">The sequence shown here is derived from an EMBL/GenBank/DDBJ whole genome shotgun (WGS) entry which is preliminary data.</text>
</comment>
<proteinExistence type="predicted"/>
<feature type="domain" description="BD-FAE-like" evidence="2">
    <location>
        <begin position="58"/>
        <end position="269"/>
    </location>
</feature>
<dbReference type="GO" id="GO:0016787">
    <property type="term" value="F:hydrolase activity"/>
    <property type="evidence" value="ECO:0007669"/>
    <property type="project" value="UniProtKB-KW"/>
</dbReference>
<evidence type="ECO:0000259" key="2">
    <source>
        <dbReference type="Pfam" id="PF20434"/>
    </source>
</evidence>
<evidence type="ECO:0000256" key="1">
    <source>
        <dbReference type="ARBA" id="ARBA00022801"/>
    </source>
</evidence>
<keyword evidence="1" id="KW-0378">Hydrolase</keyword>
<dbReference type="InterPro" id="IPR029058">
    <property type="entry name" value="AB_hydrolase_fold"/>
</dbReference>
<name>A0A3D3R284_9PLAN</name>
<dbReference type="SUPFAM" id="SSF53474">
    <property type="entry name" value="alpha/beta-Hydrolases"/>
    <property type="match status" value="1"/>
</dbReference>
<dbReference type="PANTHER" id="PTHR48081">
    <property type="entry name" value="AB HYDROLASE SUPERFAMILY PROTEIN C4A8.06C"/>
    <property type="match status" value="1"/>
</dbReference>
<accession>A0A3D3R284</accession>
<dbReference type="InterPro" id="IPR050300">
    <property type="entry name" value="GDXG_lipolytic_enzyme"/>
</dbReference>
<gene>
    <name evidence="3" type="ORF">DIT97_01220</name>
</gene>
<organism evidence="3 4">
    <name type="scientific">Gimesia maris</name>
    <dbReference type="NCBI Taxonomy" id="122"/>
    <lineage>
        <taxon>Bacteria</taxon>
        <taxon>Pseudomonadati</taxon>
        <taxon>Planctomycetota</taxon>
        <taxon>Planctomycetia</taxon>
        <taxon>Planctomycetales</taxon>
        <taxon>Planctomycetaceae</taxon>
        <taxon>Gimesia</taxon>
    </lineage>
</organism>
<dbReference type="Gene3D" id="3.40.50.1820">
    <property type="entry name" value="alpha/beta hydrolase"/>
    <property type="match status" value="1"/>
</dbReference>
<protein>
    <submittedName>
        <fullName evidence="3">Esterase</fullName>
    </submittedName>
</protein>
<reference evidence="3 4" key="1">
    <citation type="journal article" date="2018" name="Nat. Biotechnol.">
        <title>A standardized bacterial taxonomy based on genome phylogeny substantially revises the tree of life.</title>
        <authorList>
            <person name="Parks D.H."/>
            <person name="Chuvochina M."/>
            <person name="Waite D.W."/>
            <person name="Rinke C."/>
            <person name="Skarshewski A."/>
            <person name="Chaumeil P.A."/>
            <person name="Hugenholtz P."/>
        </authorList>
    </citation>
    <scope>NUCLEOTIDE SEQUENCE [LARGE SCALE GENOMIC DNA]</scope>
    <source>
        <strain evidence="3">UBA9375</strain>
    </source>
</reference>
<dbReference type="EMBL" id="DQAY01000009">
    <property type="protein sequence ID" value="HCO21740.1"/>
    <property type="molecule type" value="Genomic_DNA"/>
</dbReference>
<evidence type="ECO:0000313" key="3">
    <source>
        <dbReference type="EMBL" id="HCO21740.1"/>
    </source>
</evidence>